<comment type="caution">
    <text evidence="2">The sequence shown here is derived from an EMBL/GenBank/DDBJ whole genome shotgun (WGS) entry which is preliminary data.</text>
</comment>
<sequence>MDVDKLSADELDEAFRLLSRPFNLHRAFARPPPGDIPTTIFQPLTSSAPVSKLGQLGQLPLELMANVCLGLDIASAFSFSQVSRHAREAIASVSGFRLVGRHVAGCLWVFLNTKVASHVDMVDLFSALTTSSCSFCGHFGDLLSIPTVQRCCLRCFTNEAKLQPSFLSELTRGVIGIPSANIIKRDFPVLRTIPDSYGWSHTLFQRRRYIVAGQHARELQQGPYHYLPPSRHSYILSFTTFTILPYLNPVTEQLQDGFTCRGCRMHASSTREGFVSHLQSCVGAANRWRWFSNNRT</sequence>
<feature type="domain" description="F-box" evidence="1">
    <location>
        <begin position="58"/>
        <end position="94"/>
    </location>
</feature>
<organism evidence="2 3">
    <name type="scientific">Diaporthe vaccinii</name>
    <dbReference type="NCBI Taxonomy" id="105482"/>
    <lineage>
        <taxon>Eukaryota</taxon>
        <taxon>Fungi</taxon>
        <taxon>Dikarya</taxon>
        <taxon>Ascomycota</taxon>
        <taxon>Pezizomycotina</taxon>
        <taxon>Sordariomycetes</taxon>
        <taxon>Sordariomycetidae</taxon>
        <taxon>Diaporthales</taxon>
        <taxon>Diaporthaceae</taxon>
        <taxon>Diaporthe</taxon>
        <taxon>Diaporthe eres species complex</taxon>
    </lineage>
</organism>
<accession>A0ABR4ED77</accession>
<evidence type="ECO:0000313" key="3">
    <source>
        <dbReference type="Proteomes" id="UP001600888"/>
    </source>
</evidence>
<dbReference type="EMBL" id="JBAWTH010000067">
    <property type="protein sequence ID" value="KAL2280400.1"/>
    <property type="molecule type" value="Genomic_DNA"/>
</dbReference>
<name>A0ABR4ED77_9PEZI</name>
<dbReference type="InterPro" id="IPR001810">
    <property type="entry name" value="F-box_dom"/>
</dbReference>
<dbReference type="Pfam" id="PF00646">
    <property type="entry name" value="F-box"/>
    <property type="match status" value="1"/>
</dbReference>
<gene>
    <name evidence="2" type="ORF">FJTKL_12633</name>
</gene>
<keyword evidence="3" id="KW-1185">Reference proteome</keyword>
<proteinExistence type="predicted"/>
<dbReference type="Proteomes" id="UP001600888">
    <property type="component" value="Unassembled WGS sequence"/>
</dbReference>
<evidence type="ECO:0000313" key="2">
    <source>
        <dbReference type="EMBL" id="KAL2280400.1"/>
    </source>
</evidence>
<dbReference type="SUPFAM" id="SSF81383">
    <property type="entry name" value="F-box domain"/>
    <property type="match status" value="1"/>
</dbReference>
<evidence type="ECO:0000259" key="1">
    <source>
        <dbReference type="Pfam" id="PF00646"/>
    </source>
</evidence>
<reference evidence="2 3" key="1">
    <citation type="submission" date="2024-03" db="EMBL/GenBank/DDBJ databases">
        <title>A high-quality draft genome sequence of Diaporthe vaccinii, a causative agent of upright dieback and viscid rot disease in cranberry plants.</title>
        <authorList>
            <person name="Sarrasin M."/>
            <person name="Lang B.F."/>
            <person name="Burger G."/>
        </authorList>
    </citation>
    <scope>NUCLEOTIDE SEQUENCE [LARGE SCALE GENOMIC DNA]</scope>
    <source>
        <strain evidence="2 3">IS7</strain>
    </source>
</reference>
<dbReference type="InterPro" id="IPR036047">
    <property type="entry name" value="F-box-like_dom_sf"/>
</dbReference>
<protein>
    <recommendedName>
        <fullName evidence="1">F-box domain-containing protein</fullName>
    </recommendedName>
</protein>